<dbReference type="EMBL" id="JBHSCN010000019">
    <property type="protein sequence ID" value="MFC4245069.1"/>
    <property type="molecule type" value="Genomic_DNA"/>
</dbReference>
<dbReference type="Proteomes" id="UP001595900">
    <property type="component" value="Unassembled WGS sequence"/>
</dbReference>
<dbReference type="Pfam" id="PF01656">
    <property type="entry name" value="CbiA"/>
    <property type="match status" value="1"/>
</dbReference>
<dbReference type="PIRSF" id="PIRSF009320">
    <property type="entry name" value="Nuc_binding_HP_1000"/>
    <property type="match status" value="1"/>
</dbReference>
<dbReference type="PANTHER" id="PTHR13696:SF96">
    <property type="entry name" value="COBQ_COBB_MIND_PARA NUCLEOTIDE BINDING DOMAIN-CONTAINING PROTEIN"/>
    <property type="match status" value="1"/>
</dbReference>
<comment type="caution">
    <text evidence="2">The sequence shown here is derived from an EMBL/GenBank/DDBJ whole genome shotgun (WGS) entry which is preliminary data.</text>
</comment>
<evidence type="ECO:0000313" key="3">
    <source>
        <dbReference type="Proteomes" id="UP001595900"/>
    </source>
</evidence>
<dbReference type="Gene3D" id="3.40.50.300">
    <property type="entry name" value="P-loop containing nucleotide triphosphate hydrolases"/>
    <property type="match status" value="1"/>
</dbReference>
<evidence type="ECO:0000259" key="1">
    <source>
        <dbReference type="Pfam" id="PF01656"/>
    </source>
</evidence>
<feature type="domain" description="CobQ/CobB/MinD/ParA nucleotide binding" evidence="1">
    <location>
        <begin position="6"/>
        <end position="161"/>
    </location>
</feature>
<dbReference type="PANTHER" id="PTHR13696">
    <property type="entry name" value="P-LOOP CONTAINING NUCLEOSIDE TRIPHOSPHATE HYDROLASE"/>
    <property type="match status" value="1"/>
</dbReference>
<dbReference type="InterPro" id="IPR002586">
    <property type="entry name" value="CobQ/CobB/MinD/ParA_Nub-bd_dom"/>
</dbReference>
<keyword evidence="3" id="KW-1185">Reference proteome</keyword>
<dbReference type="InterPro" id="IPR027417">
    <property type="entry name" value="P-loop_NTPase"/>
</dbReference>
<dbReference type="RefSeq" id="WP_390231753.1">
    <property type="nucleotide sequence ID" value="NZ_JBHSCN010000019.1"/>
</dbReference>
<dbReference type="CDD" id="cd02042">
    <property type="entry name" value="ParAB_family"/>
    <property type="match status" value="1"/>
</dbReference>
<proteinExistence type="predicted"/>
<dbReference type="InterPro" id="IPR050678">
    <property type="entry name" value="DNA_Partitioning_ATPase"/>
</dbReference>
<reference evidence="3" key="1">
    <citation type="journal article" date="2019" name="Int. J. Syst. Evol. Microbiol.">
        <title>The Global Catalogue of Microorganisms (GCM) 10K type strain sequencing project: providing services to taxonomists for standard genome sequencing and annotation.</title>
        <authorList>
            <consortium name="The Broad Institute Genomics Platform"/>
            <consortium name="The Broad Institute Genome Sequencing Center for Infectious Disease"/>
            <person name="Wu L."/>
            <person name="Ma J."/>
        </authorList>
    </citation>
    <scope>NUCLEOTIDE SEQUENCE [LARGE SCALE GENOMIC DNA]</scope>
    <source>
        <strain evidence="3">CGMCC 1.10363</strain>
    </source>
</reference>
<name>A0ABV8QCJ3_9MICO</name>
<dbReference type="SUPFAM" id="SSF52540">
    <property type="entry name" value="P-loop containing nucleoside triphosphate hydrolases"/>
    <property type="match status" value="1"/>
</dbReference>
<protein>
    <submittedName>
        <fullName evidence="2">ParA family protein</fullName>
    </submittedName>
</protein>
<sequence>MRIVPVVNQKGGVGKSNVVMNLAAIMAGHSRTLVLDIDHLQQTATAWAETAEAGEKPLPFDFDAVDDPHVLTQMRQLDQYDLILVDTPGSLADSEVPRLAAVLDNADFVVMPIEPQPGSVRPLLNTINTLVAPRGLPYRVLLSRVHRDDAGQKRRDDAIAMLDDMELPRFNSTVREYTVHSDALLTGDVVTSYPASRGATNALDDFKSLALELMSLWANEKGK</sequence>
<organism evidence="2 3">
    <name type="scientific">Gryllotalpicola reticulitermitis</name>
    <dbReference type="NCBI Taxonomy" id="1184153"/>
    <lineage>
        <taxon>Bacteria</taxon>
        <taxon>Bacillati</taxon>
        <taxon>Actinomycetota</taxon>
        <taxon>Actinomycetes</taxon>
        <taxon>Micrococcales</taxon>
        <taxon>Microbacteriaceae</taxon>
        <taxon>Gryllotalpicola</taxon>
    </lineage>
</organism>
<evidence type="ECO:0000313" key="2">
    <source>
        <dbReference type="EMBL" id="MFC4245069.1"/>
    </source>
</evidence>
<gene>
    <name evidence="2" type="ORF">ACFOYW_17005</name>
</gene>
<accession>A0ABV8QCJ3</accession>